<feature type="compositionally biased region" description="Basic and acidic residues" evidence="1">
    <location>
        <begin position="56"/>
        <end position="65"/>
    </location>
</feature>
<dbReference type="SUPFAM" id="SSF53300">
    <property type="entry name" value="vWA-like"/>
    <property type="match status" value="1"/>
</dbReference>
<gene>
    <name evidence="3" type="ORF">GXX48_04575</name>
</gene>
<accession>A0A7V6TYG8</accession>
<evidence type="ECO:0000313" key="4">
    <source>
        <dbReference type="Proteomes" id="UP000551563"/>
    </source>
</evidence>
<dbReference type="AlphaFoldDB" id="A0A7V6TYG8"/>
<dbReference type="Gene3D" id="3.40.50.410">
    <property type="entry name" value="von Willebrand factor, type A domain"/>
    <property type="match status" value="1"/>
</dbReference>
<name>A0A7V6TYG8_9HYPH</name>
<sequence>HGLERQVEERILVLLKQGAGLPDDSIPTIFPHCAPASYLPALPVPLWPELIRREETAPRDSDDHPVPGSKVDGVETGRQIANREKQDPRLADRSPFILNRFEKILAMAEMVSVDRPTDDSDEQNAKSADELDDLTLGERKGRPAARFRFDLDLPPEAIDRTALTAGLTYPEWDYRKASYLQDHCHVLAAPAQARDVPMELDDEAMSLVRRVRRQFEILRPGRELMRAQLDGNDLDLDAVVRSRCDFAAGGQGSDRVHLMSRPKANDLAVTILVDVSLSTDAWIDNRRVLDVEKEALLVLANGIAACGDRCSIQTFTSRRRSWVRVETAKDFDEAFGPAVEHRIAALKPGFYTRMGAAIRHSTAKLAEQPNRKKLLLVLTDGKPNDVDHYEGRFALEDSRRAVQEARARGVNVFAVTVDREASSYLPALFGRRNYALVARLSKLPFALPAIYRIMTA</sequence>
<evidence type="ECO:0000313" key="3">
    <source>
        <dbReference type="EMBL" id="HHV66906.1"/>
    </source>
</evidence>
<feature type="domain" description="VWFA" evidence="2">
    <location>
        <begin position="268"/>
        <end position="428"/>
    </location>
</feature>
<comment type="caution">
    <text evidence="3">The sequence shown here is derived from an EMBL/GenBank/DDBJ whole genome shotgun (WGS) entry which is preliminary data.</text>
</comment>
<protein>
    <submittedName>
        <fullName evidence="3">VWA domain-containing protein</fullName>
    </submittedName>
</protein>
<evidence type="ECO:0000259" key="2">
    <source>
        <dbReference type="PROSITE" id="PS50234"/>
    </source>
</evidence>
<dbReference type="InterPro" id="IPR051928">
    <property type="entry name" value="NorD/CobT"/>
</dbReference>
<feature type="region of interest" description="Disordered" evidence="1">
    <location>
        <begin position="113"/>
        <end position="137"/>
    </location>
</feature>
<dbReference type="PANTHER" id="PTHR41248:SF1">
    <property type="entry name" value="NORD PROTEIN"/>
    <property type="match status" value="1"/>
</dbReference>
<dbReference type="InterPro" id="IPR036465">
    <property type="entry name" value="vWFA_dom_sf"/>
</dbReference>
<dbReference type="InterPro" id="IPR002035">
    <property type="entry name" value="VWF_A"/>
</dbReference>
<feature type="non-terminal residue" evidence="3">
    <location>
        <position position="1"/>
    </location>
</feature>
<dbReference type="Proteomes" id="UP000551563">
    <property type="component" value="Unassembled WGS sequence"/>
</dbReference>
<feature type="region of interest" description="Disordered" evidence="1">
    <location>
        <begin position="56"/>
        <end position="89"/>
    </location>
</feature>
<feature type="compositionally biased region" description="Basic and acidic residues" evidence="1">
    <location>
        <begin position="115"/>
        <end position="129"/>
    </location>
</feature>
<proteinExistence type="predicted"/>
<dbReference type="PROSITE" id="PS50234">
    <property type="entry name" value="VWFA"/>
    <property type="match status" value="1"/>
</dbReference>
<dbReference type="SMART" id="SM00327">
    <property type="entry name" value="VWA"/>
    <property type="match status" value="1"/>
</dbReference>
<evidence type="ECO:0000256" key="1">
    <source>
        <dbReference type="SAM" id="MobiDB-lite"/>
    </source>
</evidence>
<reference evidence="3 4" key="1">
    <citation type="journal article" date="2020" name="Biotechnol. Biofuels">
        <title>New insights from the biogas microbiome by comprehensive genome-resolved metagenomics of nearly 1600 species originating from multiple anaerobic digesters.</title>
        <authorList>
            <person name="Campanaro S."/>
            <person name="Treu L."/>
            <person name="Rodriguez-R L.M."/>
            <person name="Kovalovszki A."/>
            <person name="Ziels R.M."/>
            <person name="Maus I."/>
            <person name="Zhu X."/>
            <person name="Kougias P.G."/>
            <person name="Basile A."/>
            <person name="Luo G."/>
            <person name="Schluter A."/>
            <person name="Konstantinidis K.T."/>
            <person name="Angelidaki I."/>
        </authorList>
    </citation>
    <scope>NUCLEOTIDE SEQUENCE [LARGE SCALE GENOMIC DNA]</scope>
    <source>
        <strain evidence="3">AS04akNAM_66</strain>
    </source>
</reference>
<organism evidence="3 4">
    <name type="scientific">Brucella intermedia</name>
    <dbReference type="NCBI Taxonomy" id="94625"/>
    <lineage>
        <taxon>Bacteria</taxon>
        <taxon>Pseudomonadati</taxon>
        <taxon>Pseudomonadota</taxon>
        <taxon>Alphaproteobacteria</taxon>
        <taxon>Hyphomicrobiales</taxon>
        <taxon>Brucellaceae</taxon>
        <taxon>Brucella/Ochrobactrum group</taxon>
        <taxon>Brucella</taxon>
    </lineage>
</organism>
<dbReference type="Pfam" id="PF00092">
    <property type="entry name" value="VWA"/>
    <property type="match status" value="1"/>
</dbReference>
<dbReference type="EMBL" id="DUMN01000143">
    <property type="protein sequence ID" value="HHV66906.1"/>
    <property type="molecule type" value="Genomic_DNA"/>
</dbReference>
<dbReference type="PANTHER" id="PTHR41248">
    <property type="entry name" value="NORD PROTEIN"/>
    <property type="match status" value="1"/>
</dbReference>
<dbReference type="CDD" id="cd01454">
    <property type="entry name" value="vWA_norD_type"/>
    <property type="match status" value="1"/>
</dbReference>